<organism evidence="2 3">
    <name type="scientific">Conidiobolus coronatus (strain ATCC 28846 / CBS 209.66 / NRRL 28638)</name>
    <name type="common">Delacroixia coronata</name>
    <dbReference type="NCBI Taxonomy" id="796925"/>
    <lineage>
        <taxon>Eukaryota</taxon>
        <taxon>Fungi</taxon>
        <taxon>Fungi incertae sedis</taxon>
        <taxon>Zoopagomycota</taxon>
        <taxon>Entomophthoromycotina</taxon>
        <taxon>Entomophthoromycetes</taxon>
        <taxon>Entomophthorales</taxon>
        <taxon>Ancylistaceae</taxon>
        <taxon>Conidiobolus</taxon>
    </lineage>
</organism>
<gene>
    <name evidence="2" type="ORF">CONCODRAFT_19962</name>
</gene>
<keyword evidence="3" id="KW-1185">Reference proteome</keyword>
<evidence type="ECO:0000313" key="2">
    <source>
        <dbReference type="EMBL" id="KXN66925.1"/>
    </source>
</evidence>
<reference evidence="2 3" key="1">
    <citation type="journal article" date="2015" name="Genome Biol. Evol.">
        <title>Phylogenomic analyses indicate that early fungi evolved digesting cell walls of algal ancestors of land plants.</title>
        <authorList>
            <person name="Chang Y."/>
            <person name="Wang S."/>
            <person name="Sekimoto S."/>
            <person name="Aerts A.L."/>
            <person name="Choi C."/>
            <person name="Clum A."/>
            <person name="LaButti K.M."/>
            <person name="Lindquist E.A."/>
            <person name="Yee Ngan C."/>
            <person name="Ohm R.A."/>
            <person name="Salamov A.A."/>
            <person name="Grigoriev I.V."/>
            <person name="Spatafora J.W."/>
            <person name="Berbee M.L."/>
        </authorList>
    </citation>
    <scope>NUCLEOTIDE SEQUENCE [LARGE SCALE GENOMIC DNA]</scope>
    <source>
        <strain evidence="2 3">NRRL 28638</strain>
    </source>
</reference>
<dbReference type="EMBL" id="KQ964676">
    <property type="protein sequence ID" value="KXN66925.1"/>
    <property type="molecule type" value="Genomic_DNA"/>
</dbReference>
<name>A0A137NVR8_CONC2</name>
<dbReference type="AlphaFoldDB" id="A0A137NVR8"/>
<proteinExistence type="predicted"/>
<feature type="region of interest" description="Disordered" evidence="1">
    <location>
        <begin position="270"/>
        <end position="308"/>
    </location>
</feature>
<accession>A0A137NVR8</accession>
<evidence type="ECO:0000256" key="1">
    <source>
        <dbReference type="SAM" id="MobiDB-lite"/>
    </source>
</evidence>
<sequence length="324" mass="36964">MVFRHILNFFSGWGGQGSSYSGSYTSNQQQQVLVQQVREQVLEQVGSLVDIIEHIAEHQLERPDPGHLHKKLLRVTSEQDHIINNVQLIVNSLNNDIKYQTPQETQYKQQIANRLIQIAQLNQQLYHVLVSAKNTLNQQHVRENSKQAIHLTQLIRLYVQDFEQYLQQIVRFGANYENLAYNNQSQFFDNKSQYGGHHHHRFGIHRLASHVPGFRHHHHDQEFGSNEYGSQPHHHHRFGLHHLGSKLGFGHHATGSHNSWGNEFSQGFGKKHSKNSWGSQSTPSFGQGFGGNSSQQGGSYGQFGGKHPNDFNLNNPVFGLGELI</sequence>
<dbReference type="Proteomes" id="UP000070444">
    <property type="component" value="Unassembled WGS sequence"/>
</dbReference>
<protein>
    <submittedName>
        <fullName evidence="2">Uncharacterized protein</fullName>
    </submittedName>
</protein>
<evidence type="ECO:0000313" key="3">
    <source>
        <dbReference type="Proteomes" id="UP000070444"/>
    </source>
</evidence>